<evidence type="ECO:0000313" key="2">
    <source>
        <dbReference type="EMBL" id="MPC63667.1"/>
    </source>
</evidence>
<protein>
    <submittedName>
        <fullName evidence="2">Uncharacterized protein</fullName>
    </submittedName>
</protein>
<feature type="region of interest" description="Disordered" evidence="1">
    <location>
        <begin position="171"/>
        <end position="364"/>
    </location>
</feature>
<evidence type="ECO:0000313" key="3">
    <source>
        <dbReference type="Proteomes" id="UP000324222"/>
    </source>
</evidence>
<sequence length="496" mass="55283">MPKETLRDSKKTHPRKIQLETHYPPRDRRMSDLGLLLLSKLPTREVGVAGRGSEYTNFYSEENPEVNRTPLSDKRPPKTFNNDGCLESYRRSARDDRIALINERRPEVSQKPAPYNEPPLVSLPSNKGRHGAFQTPRDTCPVITISANEGDVGDSKKLVCGSKHPVHALHNREEPPEASHSASHPGKNLSCNGTPPETFPKASCGDGLRNTLSSSKKVPEASQETLRVDKRPANTISNTKAQPGAFHTPRGDSRPVHTISRTRSADAHPKTSLSSNERHTGASGTPQCNNKHPVITLFSNEGQSEASQKPLQGCSDDRRPMNAPSCKKRSTEAFRKLRPVHTASSNESSTENPQKTRSDGRPVKTLFDNNWCPEAAHKLDHRPVISGNYTARGENQHVEMQKTEASAAPQDAPRATSLADSGNQSNEMCRFRSVPSKFSWIFKYPKFQRDIQRSYMVETSFSGAKKGLFIKGKKEDVVACTNYLKTMAEQWRQWDM</sequence>
<keyword evidence="3" id="KW-1185">Reference proteome</keyword>
<feature type="region of interest" description="Disordered" evidence="1">
    <location>
        <begin position="59"/>
        <end position="85"/>
    </location>
</feature>
<comment type="caution">
    <text evidence="2">The sequence shown here is derived from an EMBL/GenBank/DDBJ whole genome shotgun (WGS) entry which is preliminary data.</text>
</comment>
<organism evidence="2 3">
    <name type="scientific">Portunus trituberculatus</name>
    <name type="common">Swimming crab</name>
    <name type="synonym">Neptunus trituberculatus</name>
    <dbReference type="NCBI Taxonomy" id="210409"/>
    <lineage>
        <taxon>Eukaryota</taxon>
        <taxon>Metazoa</taxon>
        <taxon>Ecdysozoa</taxon>
        <taxon>Arthropoda</taxon>
        <taxon>Crustacea</taxon>
        <taxon>Multicrustacea</taxon>
        <taxon>Malacostraca</taxon>
        <taxon>Eumalacostraca</taxon>
        <taxon>Eucarida</taxon>
        <taxon>Decapoda</taxon>
        <taxon>Pleocyemata</taxon>
        <taxon>Brachyura</taxon>
        <taxon>Eubrachyura</taxon>
        <taxon>Portunoidea</taxon>
        <taxon>Portunidae</taxon>
        <taxon>Portuninae</taxon>
        <taxon>Portunus</taxon>
    </lineage>
</organism>
<proteinExistence type="predicted"/>
<feature type="region of interest" description="Disordered" evidence="1">
    <location>
        <begin position="399"/>
        <end position="424"/>
    </location>
</feature>
<feature type="compositionally biased region" description="Polar residues" evidence="1">
    <location>
        <begin position="297"/>
        <end position="310"/>
    </location>
</feature>
<accession>A0A5B7H2X2</accession>
<dbReference type="Proteomes" id="UP000324222">
    <property type="component" value="Unassembled WGS sequence"/>
</dbReference>
<evidence type="ECO:0000256" key="1">
    <source>
        <dbReference type="SAM" id="MobiDB-lite"/>
    </source>
</evidence>
<reference evidence="2 3" key="1">
    <citation type="submission" date="2019-05" db="EMBL/GenBank/DDBJ databases">
        <title>Another draft genome of Portunus trituberculatus and its Hox gene families provides insights of decapod evolution.</title>
        <authorList>
            <person name="Jeong J.-H."/>
            <person name="Song I."/>
            <person name="Kim S."/>
            <person name="Choi T."/>
            <person name="Kim D."/>
            <person name="Ryu S."/>
            <person name="Kim W."/>
        </authorList>
    </citation>
    <scope>NUCLEOTIDE SEQUENCE [LARGE SCALE GENOMIC DNA]</scope>
    <source>
        <tissue evidence="2">Muscle</tissue>
    </source>
</reference>
<dbReference type="AlphaFoldDB" id="A0A5B7H2X2"/>
<feature type="compositionally biased region" description="Polar residues" evidence="1">
    <location>
        <begin position="342"/>
        <end position="353"/>
    </location>
</feature>
<gene>
    <name evidence="2" type="ORF">E2C01_057768</name>
</gene>
<dbReference type="EMBL" id="VSRR010021105">
    <property type="protein sequence ID" value="MPC63667.1"/>
    <property type="molecule type" value="Genomic_DNA"/>
</dbReference>
<name>A0A5B7H2X2_PORTR</name>
<feature type="region of interest" description="Disordered" evidence="1">
    <location>
        <begin position="107"/>
        <end position="135"/>
    </location>
</feature>